<feature type="transmembrane region" description="Helical" evidence="9">
    <location>
        <begin position="218"/>
        <end position="241"/>
    </location>
</feature>
<keyword evidence="6 9" id="KW-1133">Transmembrane helix</keyword>
<dbReference type="PIRSF" id="PIRSF006351">
    <property type="entry name" value="PTS_EIIC-Cellobiose"/>
    <property type="match status" value="1"/>
</dbReference>
<evidence type="ECO:0000256" key="1">
    <source>
        <dbReference type="ARBA" id="ARBA00004651"/>
    </source>
</evidence>
<protein>
    <recommendedName>
        <fullName evidence="8">Permease IIC component</fullName>
    </recommendedName>
</protein>
<dbReference type="GO" id="GO:0005886">
    <property type="term" value="C:plasma membrane"/>
    <property type="evidence" value="ECO:0007669"/>
    <property type="project" value="UniProtKB-SubCell"/>
</dbReference>
<dbReference type="EMBL" id="PISE01000070">
    <property type="protein sequence ID" value="PKG21606.1"/>
    <property type="molecule type" value="Genomic_DNA"/>
</dbReference>
<comment type="function">
    <text evidence="8">The phosphoenolpyruvate-dependent sugar phosphotransferase system (PTS), a major carbohydrate active -transport system, catalyzes the phosphorylation of incoming sugar substrates concomitant with their translocation across the cell membrane.</text>
</comment>
<dbReference type="Proteomes" id="UP000233375">
    <property type="component" value="Unassembled WGS sequence"/>
</dbReference>
<dbReference type="GO" id="GO:0009401">
    <property type="term" value="P:phosphoenolpyruvate-dependent sugar phosphotransferase system"/>
    <property type="evidence" value="ECO:0007669"/>
    <property type="project" value="InterPro"/>
</dbReference>
<feature type="transmembrane region" description="Helical" evidence="9">
    <location>
        <begin position="135"/>
        <end position="157"/>
    </location>
</feature>
<dbReference type="NCBIfam" id="TIGR00410">
    <property type="entry name" value="lacE"/>
    <property type="match status" value="1"/>
</dbReference>
<proteinExistence type="predicted"/>
<dbReference type="InterPro" id="IPR051088">
    <property type="entry name" value="PTS_Sugar-EIIC/EIIB"/>
</dbReference>
<evidence type="ECO:0000256" key="7">
    <source>
        <dbReference type="ARBA" id="ARBA00023136"/>
    </source>
</evidence>
<feature type="transmembrane region" description="Helical" evidence="9">
    <location>
        <begin position="178"/>
        <end position="198"/>
    </location>
</feature>
<feature type="transmembrane region" description="Helical" evidence="9">
    <location>
        <begin position="289"/>
        <end position="306"/>
    </location>
</feature>
<dbReference type="Pfam" id="PF02378">
    <property type="entry name" value="PTS_EIIC"/>
    <property type="match status" value="1"/>
</dbReference>
<organism evidence="11 12">
    <name type="scientific">Niallia nealsonii</name>
    <dbReference type="NCBI Taxonomy" id="115979"/>
    <lineage>
        <taxon>Bacteria</taxon>
        <taxon>Bacillati</taxon>
        <taxon>Bacillota</taxon>
        <taxon>Bacilli</taxon>
        <taxon>Bacillales</taxon>
        <taxon>Bacillaceae</taxon>
        <taxon>Niallia</taxon>
    </lineage>
</organism>
<evidence type="ECO:0000256" key="3">
    <source>
        <dbReference type="ARBA" id="ARBA00022475"/>
    </source>
</evidence>
<dbReference type="InterPro" id="IPR004501">
    <property type="entry name" value="PTS_EIIC_3"/>
</dbReference>
<evidence type="ECO:0000256" key="6">
    <source>
        <dbReference type="ARBA" id="ARBA00022989"/>
    </source>
</evidence>
<comment type="subcellular location">
    <subcellularLocation>
        <location evidence="1">Cell membrane</location>
        <topology evidence="1">Multi-pass membrane protein</topology>
    </subcellularLocation>
</comment>
<dbReference type="InterPro" id="IPR004796">
    <property type="entry name" value="PTS_IIC_cello"/>
</dbReference>
<dbReference type="OrthoDB" id="1641940at2"/>
<dbReference type="RefSeq" id="WP_101179564.1">
    <property type="nucleotide sequence ID" value="NZ_PISE01000070.1"/>
</dbReference>
<dbReference type="AlphaFoldDB" id="A0A2N0YWH2"/>
<keyword evidence="12" id="KW-1185">Reference proteome</keyword>
<gene>
    <name evidence="11" type="ORF">CWS01_21550</name>
</gene>
<evidence type="ECO:0000313" key="11">
    <source>
        <dbReference type="EMBL" id="PKG21606.1"/>
    </source>
</evidence>
<reference evidence="11 12" key="1">
    <citation type="journal article" date="2003" name="Int. J. Syst. Evol. Microbiol.">
        <title>Bacillus nealsonii sp. nov., isolated from a spacecraft-assembly facility, whose spores are gamma-radiation resistant.</title>
        <authorList>
            <person name="Venkateswaran K."/>
            <person name="Kempf M."/>
            <person name="Chen F."/>
            <person name="Satomi M."/>
            <person name="Nicholson W."/>
            <person name="Kern R."/>
        </authorList>
    </citation>
    <scope>NUCLEOTIDE SEQUENCE [LARGE SCALE GENOMIC DNA]</scope>
    <source>
        <strain evidence="11 12">FO-92</strain>
    </source>
</reference>
<keyword evidence="4 8" id="KW-0762">Sugar transport</keyword>
<dbReference type="GO" id="GO:0008982">
    <property type="term" value="F:protein-N(PI)-phosphohistidine-sugar phosphotransferase activity"/>
    <property type="evidence" value="ECO:0007669"/>
    <property type="project" value="UniProtKB-UniRule"/>
</dbReference>
<feature type="transmembrane region" description="Helical" evidence="9">
    <location>
        <begin position="104"/>
        <end position="123"/>
    </location>
</feature>
<evidence type="ECO:0000256" key="8">
    <source>
        <dbReference type="PIRNR" id="PIRNR006351"/>
    </source>
</evidence>
<evidence type="ECO:0000259" key="10">
    <source>
        <dbReference type="PROSITE" id="PS51105"/>
    </source>
</evidence>
<evidence type="ECO:0000256" key="4">
    <source>
        <dbReference type="ARBA" id="ARBA00022597"/>
    </source>
</evidence>
<evidence type="ECO:0000256" key="9">
    <source>
        <dbReference type="SAM" id="Phobius"/>
    </source>
</evidence>
<dbReference type="PANTHER" id="PTHR33989:SF4">
    <property type="entry name" value="PTS SYSTEM N,N'-DIACETYLCHITOBIOSE-SPECIFIC EIIC COMPONENT"/>
    <property type="match status" value="1"/>
</dbReference>
<comment type="caution">
    <text evidence="11">The sequence shown here is derived from an EMBL/GenBank/DDBJ whole genome shotgun (WGS) entry which is preliminary data.</text>
</comment>
<sequence length="430" mass="47016">MQKFIEALESKMAPIAFKLDSNRYITAIKDGFFGVMSLLIIGSVFLLLANLPINGYAEFMASILGKNWSTYFTVPYDVTMNIMTIYVVIAMARSLAKTYKLDSIASITSAVVAFLLLTPTLEFKDGGFGIPLNNLSASGLFLGMLTAVLSVEIVRFVDKKGWKIKMPDSVPENVSRSFSALIPGLIVIIVFNFIRIGFSLTSFATVQDFIFHYLQIPLTSLGSTLPAMLIVTVFEGILWFFGIHGSNVVGGIMQPIWLALTADNAAAFAAGDTLPHIINYQFYSNFMKIGGFGSTFGLAILLLFAAKSSQYKALGKLAIAPGFFGINEPIIFGLPIVLNPIMLIPFVLTPIIMCVIAYFSMSSGLVPYTNGTNIPWTTPPIIAGFLVSGWKGALLNVVQIVISMAIYYPFFKSADRMAYKLEKEQEQKSA</sequence>
<keyword evidence="3 8" id="KW-1003">Cell membrane</keyword>
<evidence type="ECO:0000256" key="2">
    <source>
        <dbReference type="ARBA" id="ARBA00022448"/>
    </source>
</evidence>
<feature type="domain" description="PTS EIIC type-3" evidence="10">
    <location>
        <begin position="8"/>
        <end position="410"/>
    </location>
</feature>
<name>A0A2N0YWH2_9BACI</name>
<feature type="transmembrane region" description="Helical" evidence="9">
    <location>
        <begin position="73"/>
        <end position="92"/>
    </location>
</feature>
<keyword evidence="5 9" id="KW-0812">Transmembrane</keyword>
<evidence type="ECO:0000256" key="5">
    <source>
        <dbReference type="ARBA" id="ARBA00022692"/>
    </source>
</evidence>
<feature type="transmembrane region" description="Helical" evidence="9">
    <location>
        <begin position="32"/>
        <end position="53"/>
    </location>
</feature>
<dbReference type="PANTHER" id="PTHR33989">
    <property type="match status" value="1"/>
</dbReference>
<feature type="transmembrane region" description="Helical" evidence="9">
    <location>
        <begin position="341"/>
        <end position="361"/>
    </location>
</feature>
<dbReference type="InterPro" id="IPR003352">
    <property type="entry name" value="PTS_EIIC"/>
</dbReference>
<feature type="transmembrane region" description="Helical" evidence="9">
    <location>
        <begin position="381"/>
        <end position="410"/>
    </location>
</feature>
<keyword evidence="7 8" id="KW-0472">Membrane</keyword>
<dbReference type="PROSITE" id="PS51105">
    <property type="entry name" value="PTS_EIIC_TYPE_3"/>
    <property type="match status" value="1"/>
</dbReference>
<dbReference type="GO" id="GO:1901264">
    <property type="term" value="P:carbohydrate derivative transport"/>
    <property type="evidence" value="ECO:0007669"/>
    <property type="project" value="TreeGrafter"/>
</dbReference>
<accession>A0A2N0YWH2</accession>
<evidence type="ECO:0000313" key="12">
    <source>
        <dbReference type="Proteomes" id="UP000233375"/>
    </source>
</evidence>
<keyword evidence="2 8" id="KW-0813">Transport</keyword>